<dbReference type="PANTHER" id="PTHR43236:SF2">
    <property type="entry name" value="BLL0069 PROTEIN"/>
    <property type="match status" value="1"/>
</dbReference>
<keyword evidence="3" id="KW-1185">Reference proteome</keyword>
<proteinExistence type="predicted"/>
<accession>A0ABU1YW85</accession>
<evidence type="ECO:0000259" key="1">
    <source>
        <dbReference type="Pfam" id="PF06114"/>
    </source>
</evidence>
<dbReference type="RefSeq" id="WP_310273164.1">
    <property type="nucleotide sequence ID" value="NZ_JAVDXU010000008.1"/>
</dbReference>
<dbReference type="InterPro" id="IPR010359">
    <property type="entry name" value="IrrE_HExxH"/>
</dbReference>
<organism evidence="2 3">
    <name type="scientific">Roseateles saccharophilus</name>
    <name type="common">Pseudomonas saccharophila</name>
    <dbReference type="NCBI Taxonomy" id="304"/>
    <lineage>
        <taxon>Bacteria</taxon>
        <taxon>Pseudomonadati</taxon>
        <taxon>Pseudomonadota</taxon>
        <taxon>Betaproteobacteria</taxon>
        <taxon>Burkholderiales</taxon>
        <taxon>Sphaerotilaceae</taxon>
        <taxon>Roseateles</taxon>
    </lineage>
</organism>
<feature type="domain" description="IrrE N-terminal-like" evidence="1">
    <location>
        <begin position="33"/>
        <end position="148"/>
    </location>
</feature>
<name>A0ABU1YW85_ROSSA</name>
<evidence type="ECO:0000313" key="2">
    <source>
        <dbReference type="EMBL" id="MDR7273130.1"/>
    </source>
</evidence>
<gene>
    <name evidence="2" type="ORF">J2X20_005815</name>
</gene>
<evidence type="ECO:0000313" key="3">
    <source>
        <dbReference type="Proteomes" id="UP001180453"/>
    </source>
</evidence>
<sequence>MDEQDVVRKARAFMQGLDLSNIRESLEPYLTKANARVREEELGPGESGTVAEIKGRLVITVNSTESLERQRFTICHELGHKVLGLDSSHQHVPPWGHVKRDMTEVLCDVFAAELLMPHDQFSAVCRDSEPSLMTMLSLMDAFKTSFPATGSRFARLTNAPCAFVNMQGGLVRYAAMSTPLRKLGARITLKTPIPARSLAARLRQAKTSEFQDGDVAQDEWFENWPTGLDLIELSRHHDGSDTTLSLLWFEEEDAPRMEVDRFGQRVQEDNGLDELTGVLSWKKR</sequence>
<comment type="caution">
    <text evidence="2">The sequence shown here is derived from an EMBL/GenBank/DDBJ whole genome shotgun (WGS) entry which is preliminary data.</text>
</comment>
<dbReference type="EMBL" id="JAVDXU010000008">
    <property type="protein sequence ID" value="MDR7273130.1"/>
    <property type="molecule type" value="Genomic_DNA"/>
</dbReference>
<dbReference type="Proteomes" id="UP001180453">
    <property type="component" value="Unassembled WGS sequence"/>
</dbReference>
<dbReference type="InterPro" id="IPR052345">
    <property type="entry name" value="Rad_response_metalloprotease"/>
</dbReference>
<protein>
    <recommendedName>
        <fullName evidence="1">IrrE N-terminal-like domain-containing protein</fullName>
    </recommendedName>
</protein>
<dbReference type="Pfam" id="PF06114">
    <property type="entry name" value="Peptidase_M78"/>
    <property type="match status" value="1"/>
</dbReference>
<dbReference type="PANTHER" id="PTHR43236">
    <property type="entry name" value="ANTITOXIN HIGA1"/>
    <property type="match status" value="1"/>
</dbReference>
<dbReference type="Gene3D" id="1.10.10.2910">
    <property type="match status" value="1"/>
</dbReference>
<reference evidence="2 3" key="1">
    <citation type="submission" date="2023-07" db="EMBL/GenBank/DDBJ databases">
        <title>Sorghum-associated microbial communities from plants grown in Nebraska, USA.</title>
        <authorList>
            <person name="Schachtman D."/>
        </authorList>
    </citation>
    <scope>NUCLEOTIDE SEQUENCE [LARGE SCALE GENOMIC DNA]</scope>
    <source>
        <strain evidence="2 3">BE314</strain>
    </source>
</reference>